<dbReference type="PANTHER" id="PTHR42749:SF1">
    <property type="entry name" value="CELL SHAPE-DETERMINING PROTEIN MREB"/>
    <property type="match status" value="1"/>
</dbReference>
<dbReference type="Gene3D" id="3.30.420.40">
    <property type="match status" value="2"/>
</dbReference>
<dbReference type="PRINTS" id="PR00301">
    <property type="entry name" value="HEATSHOCK70"/>
</dbReference>
<keyword evidence="5" id="KW-0143">Chaperone</keyword>
<evidence type="ECO:0000313" key="7">
    <source>
        <dbReference type="EMBL" id="MBB6034089.1"/>
    </source>
</evidence>
<dbReference type="Gene3D" id="3.90.640.10">
    <property type="entry name" value="Actin, Chain A, domain 4"/>
    <property type="match status" value="1"/>
</dbReference>
<dbReference type="InterPro" id="IPR013126">
    <property type="entry name" value="Hsp_70_fam"/>
</dbReference>
<feature type="region of interest" description="Disordered" evidence="6">
    <location>
        <begin position="415"/>
        <end position="436"/>
    </location>
</feature>
<dbReference type="PANTHER" id="PTHR42749">
    <property type="entry name" value="CELL SHAPE-DETERMINING PROTEIN MREB"/>
    <property type="match status" value="1"/>
</dbReference>
<dbReference type="Pfam" id="PF00012">
    <property type="entry name" value="HSP70"/>
    <property type="match status" value="1"/>
</dbReference>
<dbReference type="GO" id="GO:0140662">
    <property type="term" value="F:ATP-dependent protein folding chaperone"/>
    <property type="evidence" value="ECO:0007669"/>
    <property type="project" value="InterPro"/>
</dbReference>
<evidence type="ECO:0000256" key="5">
    <source>
        <dbReference type="ARBA" id="ARBA00023186"/>
    </source>
</evidence>
<proteinExistence type="inferred from homology"/>
<dbReference type="GO" id="GO:0005524">
    <property type="term" value="F:ATP binding"/>
    <property type="evidence" value="ECO:0007669"/>
    <property type="project" value="UniProtKB-KW"/>
</dbReference>
<dbReference type="AlphaFoldDB" id="A0A841FNA8"/>
<sequence length="436" mass="46240">MPTVDGGPALGVDFGTSNTVAVIARPGRPPAPLLFDGSPLLPSAVYAADDRLLAGRVALRSAAIDPARCEPHPKRCVDDGTVLLGEREFTVAELFGAVLGRVAEEARRVLGGTPEHVALTHPAGWGARRLRALRLAAESADLPTPDFVPEPVAGAAYFLDHHAARLPDGASALIHDLGGGTCDLTLVRREGDQIVVVAVEGRGDVGGAYIDAAILVHLERVHPATGDEWERLRSPRDKHERRQRRMLADDVREAKENLSSTTTAELYLPLLDRDVHLTRDELDALARDQIRATAVLAAKLATAHGKVAAVFLVGGASRMPLVATELLRATGIAPVVVEQPELVVAGGALRATVDAATALAALRRRRGGGRRSLDHVAMVSGGGKAANRRWRTPTLGTRGDCTSVWSRWFATTRAGSTSGASTSTRERNHGATSLHR</sequence>
<evidence type="ECO:0000256" key="6">
    <source>
        <dbReference type="SAM" id="MobiDB-lite"/>
    </source>
</evidence>
<keyword evidence="8" id="KW-1185">Reference proteome</keyword>
<dbReference type="InterPro" id="IPR018181">
    <property type="entry name" value="Heat_shock_70_CS"/>
</dbReference>
<evidence type="ECO:0000256" key="1">
    <source>
        <dbReference type="ARBA" id="ARBA00007381"/>
    </source>
</evidence>
<keyword evidence="3" id="KW-0067">ATP-binding</keyword>
<comment type="caution">
    <text evidence="7">The sequence shown here is derived from an EMBL/GenBank/DDBJ whole genome shotgun (WGS) entry which is preliminary data.</text>
</comment>
<name>A0A841FNA8_9ACTN</name>
<evidence type="ECO:0000256" key="3">
    <source>
        <dbReference type="ARBA" id="ARBA00022840"/>
    </source>
</evidence>
<dbReference type="SUPFAM" id="SSF53067">
    <property type="entry name" value="Actin-like ATPase domain"/>
    <property type="match status" value="2"/>
</dbReference>
<comment type="similarity">
    <text evidence="1">Belongs to the heat shock protein 70 family.</text>
</comment>
<evidence type="ECO:0000256" key="4">
    <source>
        <dbReference type="ARBA" id="ARBA00023016"/>
    </source>
</evidence>
<keyword evidence="4" id="KW-0346">Stress response</keyword>
<evidence type="ECO:0000313" key="8">
    <source>
        <dbReference type="Proteomes" id="UP000548476"/>
    </source>
</evidence>
<reference evidence="7 8" key="1">
    <citation type="submission" date="2020-08" db="EMBL/GenBank/DDBJ databases">
        <title>Genomic Encyclopedia of Type Strains, Phase IV (KMG-IV): sequencing the most valuable type-strain genomes for metagenomic binning, comparative biology and taxonomic classification.</title>
        <authorList>
            <person name="Goeker M."/>
        </authorList>
    </citation>
    <scope>NUCLEOTIDE SEQUENCE [LARGE SCALE GENOMIC DNA]</scope>
    <source>
        <strain evidence="7 8">YIM 65646</strain>
    </source>
</reference>
<organism evidence="7 8">
    <name type="scientific">Phytomonospora endophytica</name>
    <dbReference type="NCBI Taxonomy" id="714109"/>
    <lineage>
        <taxon>Bacteria</taxon>
        <taxon>Bacillati</taxon>
        <taxon>Actinomycetota</taxon>
        <taxon>Actinomycetes</taxon>
        <taxon>Micromonosporales</taxon>
        <taxon>Micromonosporaceae</taxon>
        <taxon>Phytomonospora</taxon>
    </lineage>
</organism>
<evidence type="ECO:0000256" key="2">
    <source>
        <dbReference type="ARBA" id="ARBA00022741"/>
    </source>
</evidence>
<protein>
    <submittedName>
        <fullName evidence="7">Molecular chaperone DnaK (HSP70)</fullName>
    </submittedName>
</protein>
<keyword evidence="2" id="KW-0547">Nucleotide-binding</keyword>
<dbReference type="PROSITE" id="PS01036">
    <property type="entry name" value="HSP70_3"/>
    <property type="match status" value="1"/>
</dbReference>
<dbReference type="Proteomes" id="UP000548476">
    <property type="component" value="Unassembled WGS sequence"/>
</dbReference>
<gene>
    <name evidence="7" type="ORF">HNR73_001939</name>
</gene>
<accession>A0A841FNA8</accession>
<dbReference type="RefSeq" id="WP_184786983.1">
    <property type="nucleotide sequence ID" value="NZ_BONT01000044.1"/>
</dbReference>
<dbReference type="EMBL" id="JACHGT010000004">
    <property type="protein sequence ID" value="MBB6034089.1"/>
    <property type="molecule type" value="Genomic_DNA"/>
</dbReference>
<dbReference type="InterPro" id="IPR043129">
    <property type="entry name" value="ATPase_NBD"/>
</dbReference>